<protein>
    <submittedName>
        <fullName evidence="1">Uncharacterized protein</fullName>
    </submittedName>
</protein>
<gene>
    <name evidence="1" type="ORF">ADN00_05570</name>
</gene>
<evidence type="ECO:0000313" key="2">
    <source>
        <dbReference type="Proteomes" id="UP000050417"/>
    </source>
</evidence>
<sequence length="118" mass="13101">MSFEQHQEKSYPKEAQLVYQSALKVTEKLGGKVISSTPEGLRFEARFPKVILGKTLGERTQLSCAVRADGENSQVILDAFPLDALERKLLFGARKGVTLTVVTWFTAHLEHTLGLLSQ</sequence>
<name>A0A0P6YA62_9CHLR</name>
<dbReference type="RefSeq" id="WP_075061983.1">
    <property type="nucleotide sequence ID" value="NZ_LGCL01000016.1"/>
</dbReference>
<dbReference type="EMBL" id="LGCL01000016">
    <property type="protein sequence ID" value="KPL78713.1"/>
    <property type="molecule type" value="Genomic_DNA"/>
</dbReference>
<evidence type="ECO:0000313" key="1">
    <source>
        <dbReference type="EMBL" id="KPL78713.1"/>
    </source>
</evidence>
<accession>A0A0P6YA62</accession>
<keyword evidence="2" id="KW-1185">Reference proteome</keyword>
<proteinExistence type="predicted"/>
<dbReference type="Proteomes" id="UP000050417">
    <property type="component" value="Unassembled WGS sequence"/>
</dbReference>
<dbReference type="STRING" id="1134406.ADN00_05570"/>
<dbReference type="AlphaFoldDB" id="A0A0P6YA62"/>
<reference evidence="1 2" key="1">
    <citation type="submission" date="2015-07" db="EMBL/GenBank/DDBJ databases">
        <title>Genome sequence of Ornatilinea apprima DSM 23815.</title>
        <authorList>
            <person name="Hemp J."/>
            <person name="Ward L.M."/>
            <person name="Pace L.A."/>
            <person name="Fischer W.W."/>
        </authorList>
    </citation>
    <scope>NUCLEOTIDE SEQUENCE [LARGE SCALE GENOMIC DNA]</scope>
    <source>
        <strain evidence="1 2">P3M-1</strain>
    </source>
</reference>
<organism evidence="1 2">
    <name type="scientific">Ornatilinea apprima</name>
    <dbReference type="NCBI Taxonomy" id="1134406"/>
    <lineage>
        <taxon>Bacteria</taxon>
        <taxon>Bacillati</taxon>
        <taxon>Chloroflexota</taxon>
        <taxon>Anaerolineae</taxon>
        <taxon>Anaerolineales</taxon>
        <taxon>Anaerolineaceae</taxon>
        <taxon>Ornatilinea</taxon>
    </lineage>
</organism>
<comment type="caution">
    <text evidence="1">The sequence shown here is derived from an EMBL/GenBank/DDBJ whole genome shotgun (WGS) entry which is preliminary data.</text>
</comment>